<name>A0A6J6LJ34_9ZZZZ</name>
<organism evidence="2">
    <name type="scientific">freshwater metagenome</name>
    <dbReference type="NCBI Taxonomy" id="449393"/>
    <lineage>
        <taxon>unclassified sequences</taxon>
        <taxon>metagenomes</taxon>
        <taxon>ecological metagenomes</taxon>
    </lineage>
</organism>
<feature type="compositionally biased region" description="Basic and acidic residues" evidence="1">
    <location>
        <begin position="34"/>
        <end position="45"/>
    </location>
</feature>
<feature type="region of interest" description="Disordered" evidence="1">
    <location>
        <begin position="25"/>
        <end position="52"/>
    </location>
</feature>
<reference evidence="2" key="1">
    <citation type="submission" date="2020-05" db="EMBL/GenBank/DDBJ databases">
        <authorList>
            <person name="Chiriac C."/>
            <person name="Salcher M."/>
            <person name="Ghai R."/>
            <person name="Kavagutti S V."/>
        </authorList>
    </citation>
    <scope>NUCLEOTIDE SEQUENCE</scope>
</reference>
<evidence type="ECO:0000313" key="2">
    <source>
        <dbReference type="EMBL" id="CAB4661651.1"/>
    </source>
</evidence>
<protein>
    <submittedName>
        <fullName evidence="2">Unannotated protein</fullName>
    </submittedName>
</protein>
<dbReference type="EMBL" id="CAEZWX010000002">
    <property type="protein sequence ID" value="CAB4661651.1"/>
    <property type="molecule type" value="Genomic_DNA"/>
</dbReference>
<accession>A0A6J6LJ34</accession>
<proteinExistence type="predicted"/>
<evidence type="ECO:0000256" key="1">
    <source>
        <dbReference type="SAM" id="MobiDB-lite"/>
    </source>
</evidence>
<gene>
    <name evidence="2" type="ORF">UFOPK2328_00033</name>
</gene>
<dbReference type="AlphaFoldDB" id="A0A6J6LJ34"/>
<sequence length="52" mass="5622">MILRFTSGPKPTSRVAAITFSTVAGPSGITRNPKRTESKRAKFDEASAGWIK</sequence>